<feature type="transmembrane region" description="Helical" evidence="1">
    <location>
        <begin position="75"/>
        <end position="94"/>
    </location>
</feature>
<keyword evidence="1" id="KW-1133">Transmembrane helix</keyword>
<dbReference type="NCBIfam" id="NF033611">
    <property type="entry name" value="SAVED"/>
    <property type="match status" value="1"/>
</dbReference>
<keyword evidence="1" id="KW-0812">Transmembrane</keyword>
<reference evidence="3 4" key="1">
    <citation type="journal article" date="2015" name="PLoS ONE">
        <title>A universal mariner transposon system for forward genetic studies in the genus clostridium.</title>
        <authorList>
            <person name="Zhang Y."/>
            <person name="Grosse-Honebrink A."/>
            <person name="Minton N.P."/>
        </authorList>
    </citation>
    <scope>NUCLEOTIDE SEQUENCE [LARGE SCALE GENOMIC DNA]</scope>
    <source>
        <strain evidence="3 4">NCIMB 10696</strain>
    </source>
</reference>
<evidence type="ECO:0000313" key="3">
    <source>
        <dbReference type="EMBL" id="AKC62873.1"/>
    </source>
</evidence>
<organism evidence="3 4">
    <name type="scientific">Clostridium sporogenes</name>
    <dbReference type="NCBI Taxonomy" id="1509"/>
    <lineage>
        <taxon>Bacteria</taxon>
        <taxon>Bacillati</taxon>
        <taxon>Bacillota</taxon>
        <taxon>Clostridia</taxon>
        <taxon>Eubacteriales</taxon>
        <taxon>Clostridiaceae</taxon>
        <taxon>Clostridium</taxon>
    </lineage>
</organism>
<name>A0A7U4JPG6_CLOSG</name>
<dbReference type="AlphaFoldDB" id="A0A7U4JPG6"/>
<proteinExistence type="predicted"/>
<gene>
    <name evidence="3" type="ORF">CLSPO_c21530</name>
</gene>
<feature type="domain" description="SMODS-associated and fused to various effectors" evidence="2">
    <location>
        <begin position="172"/>
        <end position="349"/>
    </location>
</feature>
<dbReference type="Proteomes" id="UP000033052">
    <property type="component" value="Chromosome"/>
</dbReference>
<protein>
    <submittedName>
        <fullName evidence="3">Putative primase</fullName>
    </submittedName>
</protein>
<keyword evidence="1" id="KW-0472">Membrane</keyword>
<evidence type="ECO:0000259" key="2">
    <source>
        <dbReference type="Pfam" id="PF18145"/>
    </source>
</evidence>
<dbReference type="InterPro" id="IPR040836">
    <property type="entry name" value="SAVED"/>
</dbReference>
<evidence type="ECO:0000313" key="4">
    <source>
        <dbReference type="Proteomes" id="UP000033052"/>
    </source>
</evidence>
<sequence>MIYIKKFKYKLKWEAIIGSLVNVGILLFSIKIFFMILYRIYGFGSLLASFWNYDEKAGYYFIINYIYDNGHGVKLLWLVLIIDVIILIYMLLWLGRKNAKRKLLIIEQSSLQKMNFTYDEKELGDYADKRLSINQYETLNNKSIPTKEKVSLAITEINNKILKILNYVDKGYQIGYAGIANIPVTFMLGYELGDENKKLFFHKRRDNSVDDNFHILKDEPRQLILVLHETKNDSTKSGKILLLIQLTQPIEEADLQGVLEENDYILKYEIPQTINYDVVDSAHQINDYTNKILSDIAEIQKNPNITQIKICVAASGAFIFELGTKFSKTQNKDTVIFHYQNDKYPWGINVTKKIPVVK</sequence>
<dbReference type="EMBL" id="CP009225">
    <property type="protein sequence ID" value="AKC62873.1"/>
    <property type="molecule type" value="Genomic_DNA"/>
</dbReference>
<accession>A0A7U4JPG6</accession>
<dbReference type="KEGG" id="cld:CLSPO_c21530"/>
<feature type="transmembrane region" description="Helical" evidence="1">
    <location>
        <begin position="20"/>
        <end position="41"/>
    </location>
</feature>
<dbReference type="Pfam" id="PF18145">
    <property type="entry name" value="SAVED"/>
    <property type="match status" value="1"/>
</dbReference>
<evidence type="ECO:0000256" key="1">
    <source>
        <dbReference type="SAM" id="Phobius"/>
    </source>
</evidence>